<organism evidence="2 3">
    <name type="scientific">Paenibacillus rhizosphaerae</name>
    <dbReference type="NCBI Taxonomy" id="297318"/>
    <lineage>
        <taxon>Bacteria</taxon>
        <taxon>Bacillati</taxon>
        <taxon>Bacillota</taxon>
        <taxon>Bacilli</taxon>
        <taxon>Bacillales</taxon>
        <taxon>Paenibacillaceae</taxon>
        <taxon>Paenibacillus</taxon>
    </lineage>
</organism>
<keyword evidence="3" id="KW-1185">Reference proteome</keyword>
<dbReference type="EMBL" id="MRTP01000003">
    <property type="protein sequence ID" value="OMF54411.1"/>
    <property type="molecule type" value="Genomic_DNA"/>
</dbReference>
<dbReference type="InterPro" id="IPR050312">
    <property type="entry name" value="IolE/XylAMocC-like"/>
</dbReference>
<dbReference type="STRING" id="297318.BK138_14605"/>
<dbReference type="SUPFAM" id="SSF51658">
    <property type="entry name" value="Xylose isomerase-like"/>
    <property type="match status" value="1"/>
</dbReference>
<dbReference type="Gene3D" id="3.20.20.150">
    <property type="entry name" value="Divalent-metal-dependent TIM barrel enzymes"/>
    <property type="match status" value="1"/>
</dbReference>
<protein>
    <recommendedName>
        <fullName evidence="1">Xylose isomerase-like TIM barrel domain-containing protein</fullName>
    </recommendedName>
</protein>
<sequence>MFPFKLSLNTSTLLPYGLGVKEQVRVAAEAGYEGIELWVRDIEAYLAEGGELQELRRYIEDHGLKVANAIAFWAWADRDPEARQRGFEQAEKEMEMLAELGCLAAAAPPFGQVDHVTLDEFAASFAKLAESARRIGIEPYLEFWGKAARLNCLKDAIYVAQASGVADAKILIDPFHMYTGGSELRDLEGLAGNQIGIVHVNDYPAAPSRSEIQDAHRVFPGDGIAPSGALARTLADAGYEGYLSLELFMDSYGGLTALETAKLGIAKIREAYSL</sequence>
<dbReference type="AlphaFoldDB" id="A0A1R1ERJ1"/>
<accession>A0A1R1ERJ1</accession>
<dbReference type="InterPro" id="IPR036237">
    <property type="entry name" value="Xyl_isomerase-like_sf"/>
</dbReference>
<dbReference type="PANTHER" id="PTHR12110">
    <property type="entry name" value="HYDROXYPYRUVATE ISOMERASE"/>
    <property type="match status" value="1"/>
</dbReference>
<evidence type="ECO:0000313" key="2">
    <source>
        <dbReference type="EMBL" id="OMF54411.1"/>
    </source>
</evidence>
<dbReference type="Pfam" id="PF01261">
    <property type="entry name" value="AP_endonuc_2"/>
    <property type="match status" value="1"/>
</dbReference>
<reference evidence="2 3" key="1">
    <citation type="submission" date="2016-11" db="EMBL/GenBank/DDBJ databases">
        <title>Paenibacillus species isolates.</title>
        <authorList>
            <person name="Beno S.M."/>
        </authorList>
    </citation>
    <scope>NUCLEOTIDE SEQUENCE [LARGE SCALE GENOMIC DNA]</scope>
    <source>
        <strain evidence="2 3">FSL R5-0378</strain>
    </source>
</reference>
<evidence type="ECO:0000259" key="1">
    <source>
        <dbReference type="Pfam" id="PF01261"/>
    </source>
</evidence>
<dbReference type="Proteomes" id="UP000187172">
    <property type="component" value="Unassembled WGS sequence"/>
</dbReference>
<feature type="domain" description="Xylose isomerase-like TIM barrel" evidence="1">
    <location>
        <begin position="24"/>
        <end position="266"/>
    </location>
</feature>
<dbReference type="RefSeq" id="WP_076170315.1">
    <property type="nucleotide sequence ID" value="NZ_MRTP01000003.1"/>
</dbReference>
<evidence type="ECO:0000313" key="3">
    <source>
        <dbReference type="Proteomes" id="UP000187172"/>
    </source>
</evidence>
<comment type="caution">
    <text evidence="2">The sequence shown here is derived from an EMBL/GenBank/DDBJ whole genome shotgun (WGS) entry which is preliminary data.</text>
</comment>
<name>A0A1R1ERJ1_9BACL</name>
<dbReference type="PANTHER" id="PTHR12110:SF48">
    <property type="entry name" value="BLL3656 PROTEIN"/>
    <property type="match status" value="1"/>
</dbReference>
<gene>
    <name evidence="2" type="ORF">BK138_14605</name>
</gene>
<dbReference type="InterPro" id="IPR013022">
    <property type="entry name" value="Xyl_isomerase-like_TIM-brl"/>
</dbReference>
<proteinExistence type="predicted"/>